<feature type="transmembrane region" description="Helical" evidence="8">
    <location>
        <begin position="137"/>
        <end position="158"/>
    </location>
</feature>
<dbReference type="NCBIfam" id="NF011712">
    <property type="entry name" value="PRK15133.1"/>
    <property type="match status" value="1"/>
</dbReference>
<feature type="transmembrane region" description="Helical" evidence="8">
    <location>
        <begin position="170"/>
        <end position="196"/>
    </location>
</feature>
<evidence type="ECO:0000256" key="1">
    <source>
        <dbReference type="ARBA" id="ARBA00004429"/>
    </source>
</evidence>
<evidence type="ECO:0000256" key="4">
    <source>
        <dbReference type="ARBA" id="ARBA00022519"/>
    </source>
</evidence>
<keyword evidence="11" id="KW-1185">Reference proteome</keyword>
<feature type="domain" description="ABC transmembrane type-1" evidence="9">
    <location>
        <begin position="135"/>
        <end position="350"/>
    </location>
</feature>
<dbReference type="PANTHER" id="PTHR30465">
    <property type="entry name" value="INNER MEMBRANE ABC TRANSPORTER"/>
    <property type="match status" value="1"/>
</dbReference>
<dbReference type="AlphaFoldDB" id="A0A081C8C5"/>
<dbReference type="Proteomes" id="UP000030661">
    <property type="component" value="Unassembled WGS sequence"/>
</dbReference>
<evidence type="ECO:0000256" key="7">
    <source>
        <dbReference type="ARBA" id="ARBA00023136"/>
    </source>
</evidence>
<evidence type="ECO:0000313" key="10">
    <source>
        <dbReference type="EMBL" id="GAK60830.1"/>
    </source>
</evidence>
<keyword evidence="2 8" id="KW-0813">Transport</keyword>
<dbReference type="Pfam" id="PF00528">
    <property type="entry name" value="BPD_transp_1"/>
    <property type="match status" value="1"/>
</dbReference>
<reference evidence="10 11" key="1">
    <citation type="journal article" date="2015" name="PeerJ">
        <title>First genomic representation of candidate bacterial phylum KSB3 points to enhanced environmental sensing as a trigger of wastewater bulking.</title>
        <authorList>
            <person name="Sekiguchi Y."/>
            <person name="Ohashi A."/>
            <person name="Parks D.H."/>
            <person name="Yamauchi T."/>
            <person name="Tyson G.W."/>
            <person name="Hugenholtz P."/>
        </authorList>
    </citation>
    <scope>NUCLEOTIDE SEQUENCE [LARGE SCALE GENOMIC DNA]</scope>
</reference>
<feature type="transmembrane region" description="Helical" evidence="8">
    <location>
        <begin position="226"/>
        <end position="249"/>
    </location>
</feature>
<sequence>MFNYIIRRLLLILPTVWAIITINFFIIQIAPGGPVDQMIAEMQGIKANMIMERISGVGRQEVGKDASALPKDQETTYRGARGLDPEVIEAIKQRFGFDKPLSVRYFDMLWRYIRFEFGESLFRGKQVVTLILERMPVSISLGLWSTLIIYAVSIPLGVKKAVQHSSRFDVWTSTAIILGNAIPVFLFAIFLIILFAGGTYLQWFPLRGLVSTNFDELSLGQKILDYFWHITLPVISTVIGGFATLTMLTKNSFLDEIHKQYVLTARAKGLTEKGILFKHVFRNAMLLIIAGFPAAFISMFFTGSLLIEVIFSLEGLGLLGFEATMQRDYPVMFGTLYMFTLLGLVLTLISDLTYTIVDPRIDFERR</sequence>
<keyword evidence="3" id="KW-1003">Cell membrane</keyword>
<dbReference type="STRING" id="1499967.U27_00728"/>
<feature type="transmembrane region" description="Helical" evidence="8">
    <location>
        <begin position="286"/>
        <end position="311"/>
    </location>
</feature>
<evidence type="ECO:0000256" key="2">
    <source>
        <dbReference type="ARBA" id="ARBA00022448"/>
    </source>
</evidence>
<dbReference type="GO" id="GO:0042884">
    <property type="term" value="P:microcin transport"/>
    <property type="evidence" value="ECO:0007669"/>
    <property type="project" value="TreeGrafter"/>
</dbReference>
<dbReference type="InterPro" id="IPR000515">
    <property type="entry name" value="MetI-like"/>
</dbReference>
<dbReference type="PROSITE" id="PS50928">
    <property type="entry name" value="ABC_TM1"/>
    <property type="match status" value="1"/>
</dbReference>
<feature type="transmembrane region" description="Helical" evidence="8">
    <location>
        <begin position="331"/>
        <end position="357"/>
    </location>
</feature>
<dbReference type="GO" id="GO:0005886">
    <property type="term" value="C:plasma membrane"/>
    <property type="evidence" value="ECO:0007669"/>
    <property type="project" value="UniProtKB-SubCell"/>
</dbReference>
<name>A0A081C8C5_VECG1</name>
<dbReference type="PANTHER" id="PTHR30465:SF66">
    <property type="entry name" value="INNER MEMBRANE ABC TRANSPORTER PERMEASE PROTEIN YEJB"/>
    <property type="match status" value="1"/>
</dbReference>
<feature type="transmembrane region" description="Helical" evidence="8">
    <location>
        <begin position="9"/>
        <end position="30"/>
    </location>
</feature>
<evidence type="ECO:0000256" key="5">
    <source>
        <dbReference type="ARBA" id="ARBA00022692"/>
    </source>
</evidence>
<dbReference type="eggNOG" id="COG4174">
    <property type="taxonomic scope" value="Bacteria"/>
</dbReference>
<evidence type="ECO:0000313" key="11">
    <source>
        <dbReference type="Proteomes" id="UP000030661"/>
    </source>
</evidence>
<comment type="similarity">
    <text evidence="8">Belongs to the binding-protein-dependent transport system permease family.</text>
</comment>
<proteinExistence type="inferred from homology"/>
<organism evidence="10 11">
    <name type="scientific">Vecturithrix granuli</name>
    <dbReference type="NCBI Taxonomy" id="1499967"/>
    <lineage>
        <taxon>Bacteria</taxon>
        <taxon>Candidatus Moduliflexota</taxon>
        <taxon>Candidatus Vecturitrichia</taxon>
        <taxon>Candidatus Vecturitrichales</taxon>
        <taxon>Candidatus Vecturitrichaceae</taxon>
        <taxon>Candidatus Vecturithrix</taxon>
    </lineage>
</organism>
<accession>A0A081C8C5</accession>
<evidence type="ECO:0000259" key="9">
    <source>
        <dbReference type="PROSITE" id="PS50928"/>
    </source>
</evidence>
<dbReference type="EMBL" id="DF820475">
    <property type="protein sequence ID" value="GAK60830.1"/>
    <property type="molecule type" value="Genomic_DNA"/>
</dbReference>
<dbReference type="Gene3D" id="1.10.3720.10">
    <property type="entry name" value="MetI-like"/>
    <property type="match status" value="1"/>
</dbReference>
<dbReference type="SUPFAM" id="SSF161098">
    <property type="entry name" value="MetI-like"/>
    <property type="match status" value="1"/>
</dbReference>
<dbReference type="CDD" id="cd06261">
    <property type="entry name" value="TM_PBP2"/>
    <property type="match status" value="1"/>
</dbReference>
<dbReference type="GO" id="GO:0055085">
    <property type="term" value="P:transmembrane transport"/>
    <property type="evidence" value="ECO:0007669"/>
    <property type="project" value="InterPro"/>
</dbReference>
<dbReference type="InterPro" id="IPR035906">
    <property type="entry name" value="MetI-like_sf"/>
</dbReference>
<dbReference type="FunFam" id="1.10.3720.10:FF:000014">
    <property type="entry name" value="Microcin C ABC transporter permease YejB"/>
    <property type="match status" value="1"/>
</dbReference>
<evidence type="ECO:0000256" key="8">
    <source>
        <dbReference type="RuleBase" id="RU363032"/>
    </source>
</evidence>
<keyword evidence="6 8" id="KW-1133">Transmembrane helix</keyword>
<keyword evidence="5 8" id="KW-0812">Transmembrane</keyword>
<protein>
    <submittedName>
        <fullName evidence="10">Binding-protein-dependent transport systems inner membrane component</fullName>
    </submittedName>
</protein>
<gene>
    <name evidence="10" type="ORF">U27_00728</name>
</gene>
<dbReference type="HOGENOM" id="CLU_036879_1_1_0"/>
<keyword evidence="7 8" id="KW-0472">Membrane</keyword>
<evidence type="ECO:0000256" key="6">
    <source>
        <dbReference type="ARBA" id="ARBA00022989"/>
    </source>
</evidence>
<evidence type="ECO:0000256" key="3">
    <source>
        <dbReference type="ARBA" id="ARBA00022475"/>
    </source>
</evidence>
<comment type="subcellular location">
    <subcellularLocation>
        <location evidence="1">Cell inner membrane</location>
        <topology evidence="1">Multi-pass membrane protein</topology>
    </subcellularLocation>
    <subcellularLocation>
        <location evidence="8">Cell membrane</location>
        <topology evidence="8">Multi-pass membrane protein</topology>
    </subcellularLocation>
</comment>
<keyword evidence="4" id="KW-0997">Cell inner membrane</keyword>